<dbReference type="PANTHER" id="PTHR34407:SF1">
    <property type="entry name" value="SGNH HYDROLASE-TYPE ESTERASE DOMAIN-CONTAINING PROTEIN"/>
    <property type="match status" value="1"/>
</dbReference>
<dbReference type="EMBL" id="LATX01002379">
    <property type="protein sequence ID" value="KTB30576.1"/>
    <property type="molecule type" value="Genomic_DNA"/>
</dbReference>
<protein>
    <recommendedName>
        <fullName evidence="5">Capsular associated protein</fullName>
    </recommendedName>
</protein>
<organism evidence="3 4">
    <name type="scientific">Moniliophthora roreri</name>
    <name type="common">Frosty pod rot fungus</name>
    <name type="synonym">Monilia roreri</name>
    <dbReference type="NCBI Taxonomy" id="221103"/>
    <lineage>
        <taxon>Eukaryota</taxon>
        <taxon>Fungi</taxon>
        <taxon>Dikarya</taxon>
        <taxon>Basidiomycota</taxon>
        <taxon>Agaricomycotina</taxon>
        <taxon>Agaricomycetes</taxon>
        <taxon>Agaricomycetidae</taxon>
        <taxon>Agaricales</taxon>
        <taxon>Marasmiineae</taxon>
        <taxon>Marasmiaceae</taxon>
        <taxon>Moniliophthora</taxon>
    </lineage>
</organism>
<evidence type="ECO:0000256" key="2">
    <source>
        <dbReference type="SAM" id="Phobius"/>
    </source>
</evidence>
<feature type="transmembrane region" description="Helical" evidence="2">
    <location>
        <begin position="41"/>
        <end position="63"/>
    </location>
</feature>
<name>A0A0W0F2L5_MONRR</name>
<dbReference type="eggNOG" id="ENOG502QQ3T">
    <property type="taxonomic scope" value="Eukaryota"/>
</dbReference>
<feature type="compositionally biased region" description="Low complexity" evidence="1">
    <location>
        <begin position="11"/>
        <end position="28"/>
    </location>
</feature>
<accession>A0A0W0F2L5</accession>
<reference evidence="3 4" key="1">
    <citation type="submission" date="2015-12" db="EMBL/GenBank/DDBJ databases">
        <title>Draft genome sequence of Moniliophthora roreri, the causal agent of frosty pod rot of cacao.</title>
        <authorList>
            <person name="Aime M.C."/>
            <person name="Diaz-Valderrama J.R."/>
            <person name="Kijpornyongpan T."/>
            <person name="Phillips-Mora W."/>
        </authorList>
    </citation>
    <scope>NUCLEOTIDE SEQUENCE [LARGE SCALE GENOMIC DNA]</scope>
    <source>
        <strain evidence="3 4">MCA 2952</strain>
    </source>
</reference>
<comment type="caution">
    <text evidence="3">The sequence shown here is derived from an EMBL/GenBank/DDBJ whole genome shotgun (WGS) entry which is preliminary data.</text>
</comment>
<keyword evidence="2" id="KW-0472">Membrane</keyword>
<evidence type="ECO:0000313" key="4">
    <source>
        <dbReference type="Proteomes" id="UP000054988"/>
    </source>
</evidence>
<feature type="region of interest" description="Disordered" evidence="1">
    <location>
        <begin position="1"/>
        <end position="33"/>
    </location>
</feature>
<evidence type="ECO:0008006" key="5">
    <source>
        <dbReference type="Google" id="ProtNLM"/>
    </source>
</evidence>
<keyword evidence="2" id="KW-0812">Transmembrane</keyword>
<keyword evidence="2" id="KW-1133">Transmembrane helix</keyword>
<sequence length="606" mass="65786">MINIHRRNQKSQSTPSSPRMMMRSGSEPKFTKSRTPSFSFLTNRIGMIFVCILLIIGFMHFILPSYHRSDSDVFSGGVYSNANLKPKNYLNTSELDFGKNPFEFCPAYGPGDRVGQKYGSLALGQSRLHLGSSIRIQRVISKALAGQPITISVLGGSGKRRLPSNVTFMADIASTVSACHGAGDDPISPACYPSRFFQWWNTVFPHPSSELTNGALRTTNSAYFAYCSAHHIPDVTDLIIVELDASDPPTKETTDHFEVLIRSLLLRPDSPAVLLLGHFSPQLYGAHGAFGAEHLHGVVAQFYDVPHVTTKSLLLIDYMRDPTSISRYYADPILANPSGHEIMADVLIAYFQTQICNAWGVVTGSLYESTGPAKGGAGGAIGGGAGLFGGVGQRKGVPEPKKQQDRVDVDHGVEVDAEGNRIHLGLPDFSNPLMQGMNAHAPVPPKRMNTPLLTTYEEINPFCVSANDLVNPLPPSLFAGTGWNAFHPPQTGGGSSMNSKAHYWYSTLSGSRIRIPVQIGGGDVGVYYLVGPDNGAEGSEIECWVDDNYPGAKTLRNRVEGAGEDELRFTMIDHFVTRGSHFVECQVKGEEGQGVEVFKVMGVFTT</sequence>
<dbReference type="PANTHER" id="PTHR34407">
    <property type="entry name" value="EXPRESSED PROTEIN"/>
    <property type="match status" value="1"/>
</dbReference>
<dbReference type="SUPFAM" id="SSF52266">
    <property type="entry name" value="SGNH hydrolase"/>
    <property type="match status" value="1"/>
</dbReference>
<gene>
    <name evidence="3" type="ORF">WG66_16863</name>
</gene>
<dbReference type="CDD" id="cd00229">
    <property type="entry name" value="SGNH_hydrolase"/>
    <property type="match status" value="1"/>
</dbReference>
<dbReference type="Proteomes" id="UP000054988">
    <property type="component" value="Unassembled WGS sequence"/>
</dbReference>
<proteinExistence type="predicted"/>
<evidence type="ECO:0000313" key="3">
    <source>
        <dbReference type="EMBL" id="KTB30576.1"/>
    </source>
</evidence>
<evidence type="ECO:0000256" key="1">
    <source>
        <dbReference type="SAM" id="MobiDB-lite"/>
    </source>
</evidence>
<dbReference type="AlphaFoldDB" id="A0A0W0F2L5"/>